<proteinExistence type="inferred from homology"/>
<evidence type="ECO:0000259" key="8">
    <source>
        <dbReference type="Pfam" id="PF18584"/>
    </source>
</evidence>
<dbReference type="PANTHER" id="PTHR15607:SF12">
    <property type="entry name" value="SYNAPTONEMAL COMPLEX PROTEIN 2"/>
    <property type="match status" value="1"/>
</dbReference>
<feature type="region of interest" description="Disordered" evidence="6">
    <location>
        <begin position="951"/>
        <end position="1005"/>
    </location>
</feature>
<feature type="region of interest" description="Disordered" evidence="6">
    <location>
        <begin position="604"/>
        <end position="801"/>
    </location>
</feature>
<sequence length="1233" mass="137882">MKPEPKSRQQAGQTDEQGSYQVTESFLHPVGLLAADCRVHIMIQKEAVRKLNIILDKIPPELKKERKILLSPEVSIVMNKLAGRILQGGDYDLQIALMEALCRMTNRAQRQELADRWFTMEFVSSAFCRIQDSEFETDCRKFLNLVNGMQGDRRRVYSYPCLEVYLGKHELLIPMDEKLEEFWIDFNLESQSISFYFSMSKEDTQEGQWDTICIPENEVYSYTVEEARGRKVLKLVLTEPLSVGWVEGSEVHIHFSQSLDILQAASNVYGSGRKQKFVGKTRSSVVKTTVQIILDESHSQVLVPESQMSQERVDPHLCGVEKIMIPHLPLAQEETATRALPPPANPPPLQFGTPARRKVSESSTFVSSALRSTGMSPSTIPVDTVAEMVQTELDEEKRQDQCTQPFPTGLQQPCPTPLGSQLHTQLTQRLEGFLREQGTGGSGEQTQGRALAGEQRDAVQKPVRPKPAKPPGGARPLQGSGPGAGSHTKRKSGAVEVTSCMMRFISSQYKTPTASTKLQSETGPTPTSVHRCDVFSFKSESPKSCQQKNVQSLGKSIAEKSVQQVSRRVSPSRGTSTAVKPRGSCARKHLFSDTETEKTEISWLKESGRKAKPKVVDYSRQRTTKPPPLTDPTYESDLPTPSSKPLGKQAKKQGKNTEQERAKLTSAVGKLSARPQRTTTVSKNYREDSGSSSQSDCEELTHQKPKQNRTNRSTKWSVMDQLLDPKRINPVLAEEKVEKPVKTNQQGEKPVTANRQMEKPAVTNKQGKKPVTANKQMEKPVVANKQGKKPVTANEQDKKLVLVEDQAGGQKESWSARLTDFPPSPPPIERMRSAGEFEALSASPISCFCSPDTPPLPLEVAPPFTGIQASTFYRSERGSSKGKTLSAPSVAHRAQAVPTPILSQHQQNVSPPLLTSTALEPSVPNSPLLEDSLGLLAESLGLPACLESFNSSSSPRSITLPEQREVAQPKDLISGPGLGLKRRPSHHSSEDEEDEEEGTGTGTELRICMRPRKLFKAREEEEEVEVRDVEVCSVMSSRVMSSVWEAMEGDGDGEAPDFSASQYMSSVCHQFNNELQRKIQNRSRRMDYFAKQSLNTVQQHVSSVSMQIHQYRSQTLEKIRGVLREEIHSLEQDNSSLKEMEKELTTYWRKQSQAFHSYQDRENRRLQNLRGTFQKNVCHSLEFEEQIFTSEMCLMRKDLKSVQDKLFKEIQEEEMLSVRRGLQALFLPEGCGF</sequence>
<evidence type="ECO:0000313" key="10">
    <source>
        <dbReference type="Proteomes" id="UP001152803"/>
    </source>
</evidence>
<evidence type="ECO:0000313" key="9">
    <source>
        <dbReference type="EMBL" id="KAJ8265975.1"/>
    </source>
</evidence>
<comment type="similarity">
    <text evidence="3">Belongs to the SYCP2 family.</text>
</comment>
<keyword evidence="4" id="KW-0158">Chromosome</keyword>
<dbReference type="InterPro" id="IPR024835">
    <property type="entry name" value="SYCP2-like"/>
</dbReference>
<feature type="compositionally biased region" description="Polar residues" evidence="6">
    <location>
        <begin position="538"/>
        <end position="554"/>
    </location>
</feature>
<dbReference type="Proteomes" id="UP001152803">
    <property type="component" value="Unassembled WGS sequence"/>
</dbReference>
<evidence type="ECO:0000256" key="4">
    <source>
        <dbReference type="ARBA" id="ARBA00022454"/>
    </source>
</evidence>
<feature type="domain" description="Synaptonemal complex protein 2 armadillo-repeat-like" evidence="7">
    <location>
        <begin position="14"/>
        <end position="61"/>
    </location>
</feature>
<feature type="region of interest" description="Disordered" evidence="6">
    <location>
        <begin position="436"/>
        <end position="493"/>
    </location>
</feature>
<dbReference type="AlphaFoldDB" id="A0A9Q1DCP1"/>
<protein>
    <recommendedName>
        <fullName evidence="11">Synaptonemal complex protein 2</fullName>
    </recommendedName>
</protein>
<feature type="compositionally biased region" description="Polar residues" evidence="6">
    <location>
        <begin position="401"/>
        <end position="420"/>
    </location>
</feature>
<dbReference type="GO" id="GO:0000779">
    <property type="term" value="C:condensed chromosome, centromeric region"/>
    <property type="evidence" value="ECO:0007669"/>
    <property type="project" value="TreeGrafter"/>
</dbReference>
<feature type="compositionally biased region" description="Basic and acidic residues" evidence="6">
    <location>
        <begin position="606"/>
        <end position="620"/>
    </location>
</feature>
<evidence type="ECO:0000259" key="7">
    <source>
        <dbReference type="Pfam" id="PF18581"/>
    </source>
</evidence>
<dbReference type="InterPro" id="IPR040560">
    <property type="entry name" value="SYCP2_SLD"/>
</dbReference>
<dbReference type="OrthoDB" id="10256849at2759"/>
<dbReference type="GO" id="GO:0007143">
    <property type="term" value="P:female meiotic nuclear division"/>
    <property type="evidence" value="ECO:0007669"/>
    <property type="project" value="TreeGrafter"/>
</dbReference>
<evidence type="ECO:0000256" key="6">
    <source>
        <dbReference type="SAM" id="MobiDB-lite"/>
    </source>
</evidence>
<comment type="caution">
    <text evidence="9">The sequence shown here is derived from an EMBL/GenBank/DDBJ whole genome shotgun (WGS) entry which is preliminary data.</text>
</comment>
<evidence type="ECO:0000256" key="3">
    <source>
        <dbReference type="ARBA" id="ARBA00007960"/>
    </source>
</evidence>
<feature type="region of interest" description="Disordered" evidence="6">
    <location>
        <begin position="806"/>
        <end position="825"/>
    </location>
</feature>
<evidence type="ECO:0000256" key="2">
    <source>
        <dbReference type="ARBA" id="ARBA00004286"/>
    </source>
</evidence>
<dbReference type="GO" id="GO:0007140">
    <property type="term" value="P:male meiotic nuclear division"/>
    <property type="evidence" value="ECO:0007669"/>
    <property type="project" value="TreeGrafter"/>
</dbReference>
<feature type="compositionally biased region" description="Low complexity" evidence="6">
    <location>
        <begin position="561"/>
        <end position="573"/>
    </location>
</feature>
<evidence type="ECO:0000256" key="5">
    <source>
        <dbReference type="ARBA" id="ARBA00023242"/>
    </source>
</evidence>
<keyword evidence="10" id="KW-1185">Reference proteome</keyword>
<feature type="region of interest" description="Disordered" evidence="6">
    <location>
        <begin position="899"/>
        <end position="918"/>
    </location>
</feature>
<dbReference type="EMBL" id="JAFJMO010000010">
    <property type="protein sequence ID" value="KAJ8265975.1"/>
    <property type="molecule type" value="Genomic_DNA"/>
</dbReference>
<evidence type="ECO:0000256" key="1">
    <source>
        <dbReference type="ARBA" id="ARBA00004123"/>
    </source>
</evidence>
<dbReference type="Pfam" id="PF18584">
    <property type="entry name" value="SYCP2_SLD"/>
    <property type="match status" value="1"/>
</dbReference>
<organism evidence="9 10">
    <name type="scientific">Conger conger</name>
    <name type="common">Conger eel</name>
    <name type="synonym">Muraena conger</name>
    <dbReference type="NCBI Taxonomy" id="82655"/>
    <lineage>
        <taxon>Eukaryota</taxon>
        <taxon>Metazoa</taxon>
        <taxon>Chordata</taxon>
        <taxon>Craniata</taxon>
        <taxon>Vertebrata</taxon>
        <taxon>Euteleostomi</taxon>
        <taxon>Actinopterygii</taxon>
        <taxon>Neopterygii</taxon>
        <taxon>Teleostei</taxon>
        <taxon>Anguilliformes</taxon>
        <taxon>Congridae</taxon>
        <taxon>Conger</taxon>
    </lineage>
</organism>
<feature type="compositionally biased region" description="Polar residues" evidence="6">
    <location>
        <begin position="901"/>
        <end position="918"/>
    </location>
</feature>
<feature type="domain" description="Synaptonemal complex protein 2 Spt16M-like" evidence="8">
    <location>
        <begin position="156"/>
        <end position="270"/>
    </location>
</feature>
<keyword evidence="5" id="KW-0539">Nucleus</keyword>
<reference evidence="9" key="1">
    <citation type="journal article" date="2023" name="Science">
        <title>Genome structures resolve the early diversification of teleost fishes.</title>
        <authorList>
            <person name="Parey E."/>
            <person name="Louis A."/>
            <person name="Montfort J."/>
            <person name="Bouchez O."/>
            <person name="Roques C."/>
            <person name="Iampietro C."/>
            <person name="Lluch J."/>
            <person name="Castinel A."/>
            <person name="Donnadieu C."/>
            <person name="Desvignes T."/>
            <person name="Floi Bucao C."/>
            <person name="Jouanno E."/>
            <person name="Wen M."/>
            <person name="Mejri S."/>
            <person name="Dirks R."/>
            <person name="Jansen H."/>
            <person name="Henkel C."/>
            <person name="Chen W.J."/>
            <person name="Zahm M."/>
            <person name="Cabau C."/>
            <person name="Klopp C."/>
            <person name="Thompson A.W."/>
            <person name="Robinson-Rechavi M."/>
            <person name="Braasch I."/>
            <person name="Lecointre G."/>
            <person name="Bobe J."/>
            <person name="Postlethwait J.H."/>
            <person name="Berthelot C."/>
            <person name="Roest Crollius H."/>
            <person name="Guiguen Y."/>
        </authorList>
    </citation>
    <scope>NUCLEOTIDE SEQUENCE</scope>
    <source>
        <strain evidence="9">Concon-B</strain>
    </source>
</reference>
<dbReference type="Pfam" id="PF18581">
    <property type="entry name" value="SYCP2_ARLD"/>
    <property type="match status" value="1"/>
</dbReference>
<dbReference type="GO" id="GO:0000800">
    <property type="term" value="C:lateral element"/>
    <property type="evidence" value="ECO:0007669"/>
    <property type="project" value="TreeGrafter"/>
</dbReference>
<dbReference type="PANTHER" id="PTHR15607">
    <property type="entry name" value="SYNAPTONEMAL COMPLEX PROTEIN-RELATED"/>
    <property type="match status" value="1"/>
</dbReference>
<accession>A0A9Q1DCP1</accession>
<name>A0A9Q1DCP1_CONCO</name>
<comment type="subcellular location">
    <subcellularLocation>
        <location evidence="2">Chromosome</location>
    </subcellularLocation>
    <subcellularLocation>
        <location evidence="1">Nucleus</location>
    </subcellularLocation>
</comment>
<dbReference type="InterPro" id="IPR041322">
    <property type="entry name" value="SYCP2_ARLD"/>
</dbReference>
<feature type="region of interest" description="Disordered" evidence="6">
    <location>
        <begin position="392"/>
        <end position="420"/>
    </location>
</feature>
<evidence type="ECO:0008006" key="11">
    <source>
        <dbReference type="Google" id="ProtNLM"/>
    </source>
</evidence>
<feature type="compositionally biased region" description="Basic and acidic residues" evidence="6">
    <location>
        <begin position="723"/>
        <end position="741"/>
    </location>
</feature>
<gene>
    <name evidence="9" type="ORF">COCON_G00150740</name>
</gene>
<feature type="region of interest" description="Disordered" evidence="6">
    <location>
        <begin position="538"/>
        <end position="583"/>
    </location>
</feature>